<dbReference type="PANTHER" id="PTHR10151:SF120">
    <property type="entry name" value="BIS(5'-ADENOSYL)-TRIPHOSPHATASE"/>
    <property type="match status" value="1"/>
</dbReference>
<dbReference type="PANTHER" id="PTHR10151">
    <property type="entry name" value="ECTONUCLEOTIDE PYROPHOSPHATASE/PHOSPHODIESTERASE"/>
    <property type="match status" value="1"/>
</dbReference>
<dbReference type="OrthoDB" id="9771966at2"/>
<dbReference type="InterPro" id="IPR002591">
    <property type="entry name" value="Phosphodiest/P_Trfase"/>
</dbReference>
<keyword evidence="1" id="KW-0175">Coiled coil</keyword>
<dbReference type="Proteomes" id="UP000275394">
    <property type="component" value="Unassembled WGS sequence"/>
</dbReference>
<evidence type="ECO:0000256" key="1">
    <source>
        <dbReference type="SAM" id="Coils"/>
    </source>
</evidence>
<proteinExistence type="predicted"/>
<accession>A0A3N2DNY5</accession>
<dbReference type="EMBL" id="RKHR01000004">
    <property type="protein sequence ID" value="ROS01507.1"/>
    <property type="molecule type" value="Genomic_DNA"/>
</dbReference>
<comment type="caution">
    <text evidence="2">The sequence shown here is derived from an EMBL/GenBank/DDBJ whole genome shotgun (WGS) entry which is preliminary data.</text>
</comment>
<dbReference type="Pfam" id="PF01663">
    <property type="entry name" value="Phosphodiest"/>
    <property type="match status" value="1"/>
</dbReference>
<sequence>MENKPLTKYKRISIFTFVDAFGWEIYRHYDFMNDRLPHAKRLNTVFGYSSAALPSILTGRYPREHKHWSSFYYAPKSSPFKHLRWLSPLPAFPFNNWRVRNLLSRWVSKREHFTGYFELYNIPFKKLPYFDYVEKNDYFQPGGIVKTDTIFDWCEEHDIHYYCAHWSTPEQQVIDSSITYFEARETPFIFLYLPKLDAELHRYGTRHQKIKEKISFIERNLNQLINRAENHYEEVNVYTFSDHGMADVTTSIDLIKDIETLGLVFGVDYAAMYDSTMARFWFLNKVAERSILQHLKGRDDGGIVSEEQACDWGVNFDDHQFGDCIYLLKPGSVICPSYMGKKALAGMHGYHPDDKDSYAFICSNLPLPKHVDSITDIRSLMQQHLQ</sequence>
<feature type="coiled-coil region" evidence="1">
    <location>
        <begin position="207"/>
        <end position="234"/>
    </location>
</feature>
<evidence type="ECO:0000313" key="2">
    <source>
        <dbReference type="EMBL" id="ROS01507.1"/>
    </source>
</evidence>
<dbReference type="AlphaFoldDB" id="A0A3N2DNY5"/>
<evidence type="ECO:0000313" key="3">
    <source>
        <dbReference type="Proteomes" id="UP000275394"/>
    </source>
</evidence>
<dbReference type="RefSeq" id="WP_123712292.1">
    <property type="nucleotide sequence ID" value="NZ_RKHR01000004.1"/>
</dbReference>
<dbReference type="InterPro" id="IPR017850">
    <property type="entry name" value="Alkaline_phosphatase_core_sf"/>
</dbReference>
<dbReference type="Gene3D" id="3.40.720.10">
    <property type="entry name" value="Alkaline Phosphatase, subunit A"/>
    <property type="match status" value="1"/>
</dbReference>
<gene>
    <name evidence="2" type="ORF">EDC56_1949</name>
</gene>
<protein>
    <submittedName>
        <fullName evidence="2">Putative AlkP superfamily pyrophosphatase or phosphodiesterase</fullName>
    </submittedName>
</protein>
<keyword evidence="3" id="KW-1185">Reference proteome</keyword>
<organism evidence="2 3">
    <name type="scientific">Sinobacterium caligoides</name>
    <dbReference type="NCBI Taxonomy" id="933926"/>
    <lineage>
        <taxon>Bacteria</taxon>
        <taxon>Pseudomonadati</taxon>
        <taxon>Pseudomonadota</taxon>
        <taxon>Gammaproteobacteria</taxon>
        <taxon>Cellvibrionales</taxon>
        <taxon>Spongiibacteraceae</taxon>
        <taxon>Sinobacterium</taxon>
    </lineage>
</organism>
<name>A0A3N2DNY5_9GAMM</name>
<dbReference type="SUPFAM" id="SSF53649">
    <property type="entry name" value="Alkaline phosphatase-like"/>
    <property type="match status" value="1"/>
</dbReference>
<reference evidence="2 3" key="1">
    <citation type="submission" date="2018-11" db="EMBL/GenBank/DDBJ databases">
        <title>Genomic Encyclopedia of Type Strains, Phase IV (KMG-IV): sequencing the most valuable type-strain genomes for metagenomic binning, comparative biology and taxonomic classification.</title>
        <authorList>
            <person name="Goeker M."/>
        </authorList>
    </citation>
    <scope>NUCLEOTIDE SEQUENCE [LARGE SCALE GENOMIC DNA]</scope>
    <source>
        <strain evidence="2 3">DSM 100316</strain>
    </source>
</reference>
<dbReference type="GO" id="GO:0016787">
    <property type="term" value="F:hydrolase activity"/>
    <property type="evidence" value="ECO:0007669"/>
    <property type="project" value="UniProtKB-ARBA"/>
</dbReference>